<sequence length="189" mass="20177">MKLLAYAAVGFSMIAGAAQSAIITADLTPIVNTAQTYSQTITLPTNVTFADVTLGLMLKGDYDLSSEYFNFYIDGTQLLSWNASSPGIFSTTIYPHYDYLLMGSLSISDVQWTSFASDQTLNLSWSNGPNVNAYTTGGLDFVSYTLTGTPSVLAPNTATQQEVPEPLSLALLGLGLAAIGYSRRKKANA</sequence>
<gene>
    <name evidence="3" type="ORF">Q4490_06230</name>
    <name evidence="4" type="ORF">Q8W30_10530</name>
</gene>
<dbReference type="Proteomes" id="UP001169862">
    <property type="component" value="Unassembled WGS sequence"/>
</dbReference>
<evidence type="ECO:0000313" key="4">
    <source>
        <dbReference type="EMBL" id="MDP2523003.1"/>
    </source>
</evidence>
<feature type="chain" id="PRO_5043510528" evidence="1">
    <location>
        <begin position="18"/>
        <end position="189"/>
    </location>
</feature>
<evidence type="ECO:0000313" key="3">
    <source>
        <dbReference type="EMBL" id="MDO6453157.1"/>
    </source>
</evidence>
<dbReference type="Proteomes" id="UP001177341">
    <property type="component" value="Unassembled WGS sequence"/>
</dbReference>
<evidence type="ECO:0000313" key="6">
    <source>
        <dbReference type="Proteomes" id="UP001177341"/>
    </source>
</evidence>
<evidence type="ECO:0000313" key="5">
    <source>
        <dbReference type="Proteomes" id="UP001169862"/>
    </source>
</evidence>
<evidence type="ECO:0000259" key="2">
    <source>
        <dbReference type="Pfam" id="PF07589"/>
    </source>
</evidence>
<dbReference type="InterPro" id="IPR013424">
    <property type="entry name" value="Ice-binding_C"/>
</dbReference>
<accession>A0AAW7XJC6</accession>
<dbReference type="AlphaFoldDB" id="A0AAW7XJC6"/>
<comment type="caution">
    <text evidence="3">The sequence shown here is derived from an EMBL/GenBank/DDBJ whole genome shotgun (WGS) entry which is preliminary data.</text>
</comment>
<protein>
    <submittedName>
        <fullName evidence="3">PEP-CTERM sorting domain-containing protein</fullName>
    </submittedName>
</protein>
<feature type="domain" description="Ice-binding protein C-terminal" evidence="2">
    <location>
        <begin position="163"/>
        <end position="184"/>
    </location>
</feature>
<dbReference type="NCBIfam" id="TIGR02595">
    <property type="entry name" value="PEP_CTERM"/>
    <property type="match status" value="1"/>
</dbReference>
<name>A0AAW7XJC6_9GAMM</name>
<feature type="signal peptide" evidence="1">
    <location>
        <begin position="1"/>
        <end position="17"/>
    </location>
</feature>
<dbReference type="RefSeq" id="WP_303549307.1">
    <property type="nucleotide sequence ID" value="NZ_JAUOPG010000003.1"/>
</dbReference>
<dbReference type="EMBL" id="JAUOPG010000003">
    <property type="protein sequence ID" value="MDO6453157.1"/>
    <property type="molecule type" value="Genomic_DNA"/>
</dbReference>
<dbReference type="Pfam" id="PF07589">
    <property type="entry name" value="PEP-CTERM"/>
    <property type="match status" value="1"/>
</dbReference>
<keyword evidence="1" id="KW-0732">Signal</keyword>
<dbReference type="EMBL" id="JAUYVO010000006">
    <property type="protein sequence ID" value="MDP2523003.1"/>
    <property type="molecule type" value="Genomic_DNA"/>
</dbReference>
<keyword evidence="6" id="KW-1185">Reference proteome</keyword>
<proteinExistence type="predicted"/>
<organism evidence="3 5">
    <name type="scientific">Neptunomonas phycophila</name>
    <dbReference type="NCBI Taxonomy" id="1572645"/>
    <lineage>
        <taxon>Bacteria</taxon>
        <taxon>Pseudomonadati</taxon>
        <taxon>Pseudomonadota</taxon>
        <taxon>Gammaproteobacteria</taxon>
        <taxon>Oceanospirillales</taxon>
        <taxon>Oceanospirillaceae</taxon>
        <taxon>Neptunomonas</taxon>
    </lineage>
</organism>
<evidence type="ECO:0000256" key="1">
    <source>
        <dbReference type="SAM" id="SignalP"/>
    </source>
</evidence>
<reference evidence="3" key="1">
    <citation type="submission" date="2023-07" db="EMBL/GenBank/DDBJ databases">
        <title>Genome content predicts the carbon catabolic preferences of heterotrophic bacteria.</title>
        <authorList>
            <person name="Gralka M."/>
        </authorList>
    </citation>
    <scope>NUCLEOTIDE SEQUENCE</scope>
    <source>
        <strain evidence="4">5G01</strain>
        <strain evidence="3">I2M16</strain>
    </source>
</reference>